<feature type="transmembrane region" description="Helical" evidence="1">
    <location>
        <begin position="167"/>
        <end position="193"/>
    </location>
</feature>
<comment type="caution">
    <text evidence="3">The sequence shown here is derived from an EMBL/GenBank/DDBJ whole genome shotgun (WGS) entry which is preliminary data.</text>
</comment>
<accession>A0ABT8EMN3</accession>
<gene>
    <name evidence="3" type="ORF">LMS43_14580</name>
</gene>
<protein>
    <recommendedName>
        <fullName evidence="2">Nucleoside transporter/FeoB GTPase Gate domain-containing protein</fullName>
    </recommendedName>
</protein>
<sequence length="329" mass="36157">MFHYFQTTVLRSLRMFFALAKIMVPIMIGVRIAYETGVITWLGQGLTPVMSVLNLPPEAGIVLTTTALSTIYGGIAAISALGDSFILTHAQLSAMGAMMLIAHNLPVEQAIVRKAGASFWFTFALRTSVAFAYGALISWSCYYLDILQEPVSLSWLHGEARNHESSWLAWAHWIVGSLKSLFFTWLIILGLVLTLDIFERIGLTRLCTALLTPVLRFSGLEPRVAPVTTVGVLLGLSYGGALIIEATKRENYSPRTRFLALSWLSLCHSLIEDTLLILALGANLWFILVGRVLLTIGLIAILARLSRPGSRLFQLFFAHSMLAKTDSAA</sequence>
<dbReference type="RefSeq" id="WP_266123267.1">
    <property type="nucleotide sequence ID" value="NZ_JAJHNU010000004.1"/>
</dbReference>
<feature type="transmembrane region" description="Helical" evidence="1">
    <location>
        <begin position="258"/>
        <end position="278"/>
    </location>
</feature>
<organism evidence="3 4">
    <name type="scientific">Alcaligenes endophyticus</name>
    <dbReference type="NCBI Taxonomy" id="1929088"/>
    <lineage>
        <taxon>Bacteria</taxon>
        <taxon>Pseudomonadati</taxon>
        <taxon>Pseudomonadota</taxon>
        <taxon>Betaproteobacteria</taxon>
        <taxon>Burkholderiales</taxon>
        <taxon>Alcaligenaceae</taxon>
        <taxon>Alcaligenes</taxon>
    </lineage>
</organism>
<evidence type="ECO:0000313" key="4">
    <source>
        <dbReference type="Proteomes" id="UP001168613"/>
    </source>
</evidence>
<feature type="transmembrane region" description="Helical" evidence="1">
    <location>
        <begin position="12"/>
        <end position="34"/>
    </location>
</feature>
<evidence type="ECO:0000313" key="3">
    <source>
        <dbReference type="EMBL" id="MDN4122518.1"/>
    </source>
</evidence>
<feature type="transmembrane region" description="Helical" evidence="1">
    <location>
        <begin position="224"/>
        <end position="246"/>
    </location>
</feature>
<keyword evidence="1" id="KW-1133">Transmembrane helix</keyword>
<reference evidence="3" key="1">
    <citation type="submission" date="2021-11" db="EMBL/GenBank/DDBJ databases">
        <title>Draft genome sequence of Alcaligenes endophyticus type strain CCUG 75668T.</title>
        <authorList>
            <person name="Salva-Serra F."/>
            <person name="Duran R.E."/>
            <person name="Seeger M."/>
            <person name="Moore E.R.B."/>
            <person name="Jaen-Luchoro D."/>
        </authorList>
    </citation>
    <scope>NUCLEOTIDE SEQUENCE</scope>
    <source>
        <strain evidence="3">CCUG 75668</strain>
    </source>
</reference>
<feature type="domain" description="Nucleoside transporter/FeoB GTPase Gate" evidence="2">
    <location>
        <begin position="17"/>
        <end position="106"/>
    </location>
</feature>
<evidence type="ECO:0000256" key="1">
    <source>
        <dbReference type="SAM" id="Phobius"/>
    </source>
</evidence>
<dbReference type="Pfam" id="PF07670">
    <property type="entry name" value="Gate"/>
    <property type="match status" value="1"/>
</dbReference>
<dbReference type="Proteomes" id="UP001168613">
    <property type="component" value="Unassembled WGS sequence"/>
</dbReference>
<dbReference type="InterPro" id="IPR011642">
    <property type="entry name" value="Gate_dom"/>
</dbReference>
<feature type="transmembrane region" description="Helical" evidence="1">
    <location>
        <begin position="123"/>
        <end position="146"/>
    </location>
</feature>
<proteinExistence type="predicted"/>
<keyword evidence="1" id="KW-0472">Membrane</keyword>
<feature type="transmembrane region" description="Helical" evidence="1">
    <location>
        <begin position="284"/>
        <end position="305"/>
    </location>
</feature>
<keyword evidence="1" id="KW-0812">Transmembrane</keyword>
<evidence type="ECO:0000259" key="2">
    <source>
        <dbReference type="Pfam" id="PF07670"/>
    </source>
</evidence>
<feature type="transmembrane region" description="Helical" evidence="1">
    <location>
        <begin position="59"/>
        <end position="78"/>
    </location>
</feature>
<keyword evidence="4" id="KW-1185">Reference proteome</keyword>
<name>A0ABT8EMN3_9BURK</name>
<dbReference type="EMBL" id="JAJHNU010000004">
    <property type="protein sequence ID" value="MDN4122518.1"/>
    <property type="molecule type" value="Genomic_DNA"/>
</dbReference>